<evidence type="ECO:0008006" key="3">
    <source>
        <dbReference type="Google" id="ProtNLM"/>
    </source>
</evidence>
<proteinExistence type="predicted"/>
<reference evidence="1" key="1">
    <citation type="submission" date="2022-09" db="EMBL/GenBank/DDBJ databases">
        <title>Diverse halophilic archaea isolated from saline environments.</title>
        <authorList>
            <person name="Cui H.-L."/>
        </authorList>
    </citation>
    <scope>NUCLEOTIDE SEQUENCE</scope>
    <source>
        <strain evidence="1">ZS-35-S2</strain>
    </source>
</reference>
<evidence type="ECO:0000313" key="1">
    <source>
        <dbReference type="EMBL" id="UWM53468.1"/>
    </source>
</evidence>
<dbReference type="EMBL" id="CP104003">
    <property type="protein sequence ID" value="UWM53468.1"/>
    <property type="molecule type" value="Genomic_DNA"/>
</dbReference>
<dbReference type="AlphaFoldDB" id="A0A9E7R262"/>
<dbReference type="PROSITE" id="PS51257">
    <property type="entry name" value="PROKAR_LIPOPROTEIN"/>
    <property type="match status" value="1"/>
</dbReference>
<protein>
    <recommendedName>
        <fullName evidence="3">Twin-arginine translocation signal domain-containing protein</fullName>
    </recommendedName>
</protein>
<name>A0A9E7R262_9EURY</name>
<dbReference type="KEGG" id="ssai:N0B31_15135"/>
<gene>
    <name evidence="1" type="ORF">N0B31_15135</name>
</gene>
<organism evidence="1 2">
    <name type="scientific">Salinirubellus salinus</name>
    <dbReference type="NCBI Taxonomy" id="1364945"/>
    <lineage>
        <taxon>Archaea</taxon>
        <taxon>Methanobacteriati</taxon>
        <taxon>Methanobacteriota</taxon>
        <taxon>Stenosarchaea group</taxon>
        <taxon>Halobacteria</taxon>
        <taxon>Halobacteriales</taxon>
        <taxon>Natronomonadaceae</taxon>
        <taxon>Salinirubellus</taxon>
    </lineage>
</organism>
<dbReference type="Proteomes" id="UP001057580">
    <property type="component" value="Chromosome"/>
</dbReference>
<dbReference type="GeneID" id="74943783"/>
<accession>A0A9E7R262</accession>
<evidence type="ECO:0000313" key="2">
    <source>
        <dbReference type="Proteomes" id="UP001057580"/>
    </source>
</evidence>
<keyword evidence="2" id="KW-1185">Reference proteome</keyword>
<dbReference type="RefSeq" id="WP_260592462.1">
    <property type="nucleotide sequence ID" value="NZ_CP104003.1"/>
</dbReference>
<sequence length="172" mass="18543">MPSRRSYLAGLATAGVVGLVGCADESDRTTGTVFRKSVRAAVPSGQEDSNWTGIASMSGGVHDQTALIEYDPMYVTVDIDAVEMTLTDEQQDLLDRNFRDFELSFTVVPDGADGGPVRQARRPDFNEVHVGGEATVSAFTGDDGAYYHRLHETGPRSAELSISQLRTDEAAQ</sequence>